<comment type="caution">
    <text evidence="3">The sequence shown here is derived from an EMBL/GenBank/DDBJ whole genome shotgun (WGS) entry which is preliminary data.</text>
</comment>
<evidence type="ECO:0000259" key="2">
    <source>
        <dbReference type="Pfam" id="PF00850"/>
    </source>
</evidence>
<dbReference type="InterPro" id="IPR023696">
    <property type="entry name" value="Ureohydrolase_dom_sf"/>
</dbReference>
<dbReference type="Gene3D" id="3.40.800.20">
    <property type="entry name" value="Histone deacetylase domain"/>
    <property type="match status" value="1"/>
</dbReference>
<dbReference type="Proteomes" id="UP000535415">
    <property type="component" value="Unassembled WGS sequence"/>
</dbReference>
<dbReference type="GO" id="GO:0040029">
    <property type="term" value="P:epigenetic regulation of gene expression"/>
    <property type="evidence" value="ECO:0007669"/>
    <property type="project" value="TreeGrafter"/>
</dbReference>
<comment type="similarity">
    <text evidence="1">Belongs to the histone deacetylase family.</text>
</comment>
<dbReference type="Pfam" id="PF00850">
    <property type="entry name" value="Hist_deacetyl"/>
    <property type="match status" value="1"/>
</dbReference>
<dbReference type="InterPro" id="IPR037138">
    <property type="entry name" value="His_deacetylse_dom_sf"/>
</dbReference>
<proteinExistence type="inferred from homology"/>
<keyword evidence="4" id="KW-1185">Reference proteome</keyword>
<dbReference type="InterPro" id="IPR023801">
    <property type="entry name" value="His_deacetylse_dom"/>
</dbReference>
<evidence type="ECO:0000313" key="3">
    <source>
        <dbReference type="EMBL" id="MBB5721147.1"/>
    </source>
</evidence>
<dbReference type="AlphaFoldDB" id="A0A7W9EWW7"/>
<dbReference type="CDD" id="cd11599">
    <property type="entry name" value="HDAC_classII_2"/>
    <property type="match status" value="1"/>
</dbReference>
<gene>
    <name evidence="3" type="ORF">FHS72_000754</name>
</gene>
<name>A0A7W9EWW7_9RHOB</name>
<reference evidence="3 4" key="1">
    <citation type="submission" date="2020-08" db="EMBL/GenBank/DDBJ databases">
        <title>Genomic Encyclopedia of Type Strains, Phase IV (KMG-IV): sequencing the most valuable type-strain genomes for metagenomic binning, comparative biology and taxonomic classification.</title>
        <authorList>
            <person name="Goeker M."/>
        </authorList>
    </citation>
    <scope>NUCLEOTIDE SEQUENCE [LARGE SCALE GENOMIC DNA]</scope>
    <source>
        <strain evidence="3 4">DSM 101064</strain>
    </source>
</reference>
<dbReference type="PANTHER" id="PTHR10625">
    <property type="entry name" value="HISTONE DEACETYLASE HDAC1-RELATED"/>
    <property type="match status" value="1"/>
</dbReference>
<dbReference type="PRINTS" id="PR01270">
    <property type="entry name" value="HDASUPER"/>
</dbReference>
<dbReference type="SUPFAM" id="SSF52768">
    <property type="entry name" value="Arginase/deacetylase"/>
    <property type="match status" value="1"/>
</dbReference>
<dbReference type="PANTHER" id="PTHR10625:SF10">
    <property type="entry name" value="HISTONE DEACETYLASE HDAC1"/>
    <property type="match status" value="1"/>
</dbReference>
<protein>
    <submittedName>
        <fullName evidence="3">Acetoin utilization deacetylase AcuC-like enzyme</fullName>
    </submittedName>
</protein>
<evidence type="ECO:0000313" key="4">
    <source>
        <dbReference type="Proteomes" id="UP000535415"/>
    </source>
</evidence>
<evidence type="ECO:0000256" key="1">
    <source>
        <dbReference type="ARBA" id="ARBA00005947"/>
    </source>
</evidence>
<organism evidence="3 4">
    <name type="scientific">Yoonia ponticola</name>
    <dbReference type="NCBI Taxonomy" id="1524255"/>
    <lineage>
        <taxon>Bacteria</taxon>
        <taxon>Pseudomonadati</taxon>
        <taxon>Pseudomonadota</taxon>
        <taxon>Alphaproteobacteria</taxon>
        <taxon>Rhodobacterales</taxon>
        <taxon>Paracoccaceae</taxon>
        <taxon>Yoonia</taxon>
    </lineage>
</organism>
<feature type="domain" description="Histone deacetylase" evidence="2">
    <location>
        <begin position="20"/>
        <end position="301"/>
    </location>
</feature>
<sequence length="307" mass="32788">MVTALITHDDCLDHVTPPGHPEQVARLDAVLGALKEMDLHRTSAPMAAEDDVLRAHPKSHVTAMKAAAPTEGWKALDEDTYMSVGTLAAAYRAAGSVVKAVDMVLAGEVGNAFAAIRPPGHHAERETAMGFCFFGNVVIGAKHALDHHGLKRVAIVDFDVHHGNGTQDLVEDDGRILFCSSHQSPLFPDTGSSQDTGVGNVLNVPLRAGTGSLAFREVWDRVVLPRVDAFAPELILISAGFDAHRADPMADLMLDTDDFRWVTRRICDLADLHCNGRVVSALEGGYDLEALGASVAAHVGVLEEASR</sequence>
<dbReference type="GO" id="GO:0004407">
    <property type="term" value="F:histone deacetylase activity"/>
    <property type="evidence" value="ECO:0007669"/>
    <property type="project" value="TreeGrafter"/>
</dbReference>
<accession>A0A7W9EWW7</accession>
<dbReference type="InterPro" id="IPR000286">
    <property type="entry name" value="HDACs"/>
</dbReference>
<dbReference type="RefSeq" id="WP_183525782.1">
    <property type="nucleotide sequence ID" value="NZ_JACIJM010000002.1"/>
</dbReference>
<dbReference type="EMBL" id="JACIJM010000002">
    <property type="protein sequence ID" value="MBB5721147.1"/>
    <property type="molecule type" value="Genomic_DNA"/>
</dbReference>